<proteinExistence type="predicted"/>
<sequence>MDKMMDSPWFLRITALLLAMLLFLTIKSGEENLDVAANGNSTDVVRDVPVEVYYDDENLVVTGVPETVDMTIKGPTSLVQSAKQLQDFTVFVDLRNLNMGEHDVMLQVENVSDKLQVTLDPAYIEVNIEEKITRELRVDPEFNDRLLEENFVVTNMKSDPQRILITGAKSVIESISFVKATVAGEQGINKTFTQEASVKVLDKDLSKLNVTIEPEQVNVTVEIEEYSKEIPITLRQIGIPKEGVTINDLTPSFGNVRAFGNRTAIDALEDIVVDVDISKLDDSEELKVKIPVPKGVSRISETQIDVEVDVTPAPIEDPLIDDSAQTEPEVEIQPDVEDTQEDKTREFADLNVEVRGLDEADEFSFIQPEDGQLILTVQGENPLLDTLNVEDFQIYVDASEAENGKNQFDITVEGPENVTWKVSIPSVTVDIVRA</sequence>
<dbReference type="PANTHER" id="PTHR37804">
    <property type="entry name" value="CDAA REGULATORY PROTEIN CDAR"/>
    <property type="match status" value="1"/>
</dbReference>
<dbReference type="InterPro" id="IPR053154">
    <property type="entry name" value="c-di-AMP_regulator"/>
</dbReference>
<dbReference type="Pfam" id="PF07949">
    <property type="entry name" value="YbbR"/>
    <property type="match status" value="3"/>
</dbReference>
<keyword evidence="3" id="KW-1185">Reference proteome</keyword>
<evidence type="ECO:0000313" key="2">
    <source>
        <dbReference type="EMBL" id="MFC6041204.1"/>
    </source>
</evidence>
<name>A0ABW1LB77_9BACL</name>
<dbReference type="EMBL" id="JBHSRI010000038">
    <property type="protein sequence ID" value="MFC6041204.1"/>
    <property type="molecule type" value="Genomic_DNA"/>
</dbReference>
<dbReference type="Proteomes" id="UP001596170">
    <property type="component" value="Unassembled WGS sequence"/>
</dbReference>
<organism evidence="2 3">
    <name type="scientific">Paenisporosarcina macmurdoensis</name>
    <dbReference type="NCBI Taxonomy" id="212659"/>
    <lineage>
        <taxon>Bacteria</taxon>
        <taxon>Bacillati</taxon>
        <taxon>Bacillota</taxon>
        <taxon>Bacilli</taxon>
        <taxon>Bacillales</taxon>
        <taxon>Caryophanaceae</taxon>
        <taxon>Paenisporosarcina</taxon>
    </lineage>
</organism>
<dbReference type="InterPro" id="IPR012505">
    <property type="entry name" value="YbbR"/>
</dbReference>
<feature type="compositionally biased region" description="Acidic residues" evidence="1">
    <location>
        <begin position="328"/>
        <end position="340"/>
    </location>
</feature>
<reference evidence="3" key="1">
    <citation type="journal article" date="2019" name="Int. J. Syst. Evol. Microbiol.">
        <title>The Global Catalogue of Microorganisms (GCM) 10K type strain sequencing project: providing services to taxonomists for standard genome sequencing and annotation.</title>
        <authorList>
            <consortium name="The Broad Institute Genomics Platform"/>
            <consortium name="The Broad Institute Genome Sequencing Center for Infectious Disease"/>
            <person name="Wu L."/>
            <person name="Ma J."/>
        </authorList>
    </citation>
    <scope>NUCLEOTIDE SEQUENCE [LARGE SCALE GENOMIC DNA]</scope>
    <source>
        <strain evidence="3">CCUG 54527</strain>
    </source>
</reference>
<accession>A0ABW1LB77</accession>
<dbReference type="PANTHER" id="PTHR37804:SF1">
    <property type="entry name" value="CDAA REGULATORY PROTEIN CDAR"/>
    <property type="match status" value="1"/>
</dbReference>
<feature type="region of interest" description="Disordered" evidence="1">
    <location>
        <begin position="317"/>
        <end position="340"/>
    </location>
</feature>
<dbReference type="Gene3D" id="2.170.120.40">
    <property type="entry name" value="YbbR-like domain"/>
    <property type="match status" value="2"/>
</dbReference>
<comment type="caution">
    <text evidence="2">The sequence shown here is derived from an EMBL/GenBank/DDBJ whole genome shotgun (WGS) entry which is preliminary data.</text>
</comment>
<dbReference type="RefSeq" id="WP_377735919.1">
    <property type="nucleotide sequence ID" value="NZ_JBHSRI010000038.1"/>
</dbReference>
<protein>
    <submittedName>
        <fullName evidence="2">YbbR-like domain-containing protein</fullName>
    </submittedName>
</protein>
<evidence type="ECO:0000313" key="3">
    <source>
        <dbReference type="Proteomes" id="UP001596170"/>
    </source>
</evidence>
<evidence type="ECO:0000256" key="1">
    <source>
        <dbReference type="SAM" id="MobiDB-lite"/>
    </source>
</evidence>
<dbReference type="Gene3D" id="2.170.120.30">
    <property type="match status" value="2"/>
</dbReference>
<gene>
    <name evidence="2" type="ORF">ACFPYN_17505</name>
</gene>